<reference evidence="1" key="2">
    <citation type="journal article" date="2015" name="Fish Shellfish Immunol.">
        <title>Early steps in the European eel (Anguilla anguilla)-Vibrio vulnificus interaction in the gills: Role of the RtxA13 toxin.</title>
        <authorList>
            <person name="Callol A."/>
            <person name="Pajuelo D."/>
            <person name="Ebbesson L."/>
            <person name="Teles M."/>
            <person name="MacKenzie S."/>
            <person name="Amaro C."/>
        </authorList>
    </citation>
    <scope>NUCLEOTIDE SEQUENCE</scope>
</reference>
<dbReference type="EMBL" id="GBXM01100434">
    <property type="protein sequence ID" value="JAH08143.1"/>
    <property type="molecule type" value="Transcribed_RNA"/>
</dbReference>
<accession>A0A0E9PW84</accession>
<dbReference type="AlphaFoldDB" id="A0A0E9PW84"/>
<evidence type="ECO:0000313" key="1">
    <source>
        <dbReference type="EMBL" id="JAH08143.1"/>
    </source>
</evidence>
<protein>
    <submittedName>
        <fullName evidence="1">Uncharacterized protein</fullName>
    </submittedName>
</protein>
<organism evidence="1">
    <name type="scientific">Anguilla anguilla</name>
    <name type="common">European freshwater eel</name>
    <name type="synonym">Muraena anguilla</name>
    <dbReference type="NCBI Taxonomy" id="7936"/>
    <lineage>
        <taxon>Eukaryota</taxon>
        <taxon>Metazoa</taxon>
        <taxon>Chordata</taxon>
        <taxon>Craniata</taxon>
        <taxon>Vertebrata</taxon>
        <taxon>Euteleostomi</taxon>
        <taxon>Actinopterygii</taxon>
        <taxon>Neopterygii</taxon>
        <taxon>Teleostei</taxon>
        <taxon>Anguilliformes</taxon>
        <taxon>Anguillidae</taxon>
        <taxon>Anguilla</taxon>
    </lineage>
</organism>
<sequence>MLHSKDMCSDKLWEYKNYLFMPLGFLWVYEHKVLIY</sequence>
<proteinExistence type="predicted"/>
<reference evidence="1" key="1">
    <citation type="submission" date="2014-11" db="EMBL/GenBank/DDBJ databases">
        <authorList>
            <person name="Amaro Gonzalez C."/>
        </authorList>
    </citation>
    <scope>NUCLEOTIDE SEQUENCE</scope>
</reference>
<name>A0A0E9PW84_ANGAN</name>